<dbReference type="PROSITE" id="PS50157">
    <property type="entry name" value="ZINC_FINGER_C2H2_2"/>
    <property type="match status" value="2"/>
</dbReference>
<name>A0A8D8LSA1_9HEMI</name>
<dbReference type="GO" id="GO:0008270">
    <property type="term" value="F:zinc ion binding"/>
    <property type="evidence" value="ECO:0007669"/>
    <property type="project" value="UniProtKB-KW"/>
</dbReference>
<evidence type="ECO:0000256" key="5">
    <source>
        <dbReference type="PROSITE-ProRule" id="PRU00042"/>
    </source>
</evidence>
<dbReference type="AlphaFoldDB" id="A0A8D8LSA1"/>
<keyword evidence="2" id="KW-0677">Repeat</keyword>
<evidence type="ECO:0000313" key="7">
    <source>
        <dbReference type="EMBL" id="CAG6615439.1"/>
    </source>
</evidence>
<keyword evidence="4" id="KW-0862">Zinc</keyword>
<dbReference type="PANTHER" id="PTHR24403">
    <property type="entry name" value="ZINC FINGER PROTEIN"/>
    <property type="match status" value="1"/>
</dbReference>
<evidence type="ECO:0000259" key="6">
    <source>
        <dbReference type="PROSITE" id="PS50157"/>
    </source>
</evidence>
<protein>
    <submittedName>
        <fullName evidence="7">Zinc finger protein 518B</fullName>
    </submittedName>
</protein>
<proteinExistence type="predicted"/>
<evidence type="ECO:0000256" key="4">
    <source>
        <dbReference type="ARBA" id="ARBA00022833"/>
    </source>
</evidence>
<keyword evidence="1" id="KW-0479">Metal-binding</keyword>
<dbReference type="GO" id="GO:0045944">
    <property type="term" value="P:positive regulation of transcription by RNA polymerase II"/>
    <property type="evidence" value="ECO:0007669"/>
    <property type="project" value="TreeGrafter"/>
</dbReference>
<dbReference type="InterPro" id="IPR036236">
    <property type="entry name" value="Znf_C2H2_sf"/>
</dbReference>
<dbReference type="SUPFAM" id="SSF57667">
    <property type="entry name" value="beta-beta-alpha zinc fingers"/>
    <property type="match status" value="1"/>
</dbReference>
<dbReference type="Gene3D" id="3.30.160.60">
    <property type="entry name" value="Classic Zinc Finger"/>
    <property type="match status" value="1"/>
</dbReference>
<dbReference type="EMBL" id="HBUF01032885">
    <property type="protein sequence ID" value="CAG6615440.1"/>
    <property type="molecule type" value="Transcribed_RNA"/>
</dbReference>
<feature type="domain" description="C2H2-type" evidence="6">
    <location>
        <begin position="23"/>
        <end position="50"/>
    </location>
</feature>
<dbReference type="PANTHER" id="PTHR24403:SF100">
    <property type="entry name" value="C2H2-TYPE DOMAIN-CONTAINING PROTEIN"/>
    <property type="match status" value="1"/>
</dbReference>
<reference evidence="7" key="1">
    <citation type="submission" date="2021-05" db="EMBL/GenBank/DDBJ databases">
        <authorList>
            <person name="Alioto T."/>
            <person name="Alioto T."/>
            <person name="Gomez Garrido J."/>
        </authorList>
    </citation>
    <scope>NUCLEOTIDE SEQUENCE</scope>
</reference>
<accession>A0A8D8LSA1</accession>
<dbReference type="InterPro" id="IPR013087">
    <property type="entry name" value="Znf_C2H2_type"/>
</dbReference>
<dbReference type="GO" id="GO:0005634">
    <property type="term" value="C:nucleus"/>
    <property type="evidence" value="ECO:0007669"/>
    <property type="project" value="TreeGrafter"/>
</dbReference>
<evidence type="ECO:0000256" key="2">
    <source>
        <dbReference type="ARBA" id="ARBA00022737"/>
    </source>
</evidence>
<dbReference type="InterPro" id="IPR050688">
    <property type="entry name" value="Zinc_finger/UBP_domain"/>
</dbReference>
<evidence type="ECO:0000256" key="1">
    <source>
        <dbReference type="ARBA" id="ARBA00022723"/>
    </source>
</evidence>
<dbReference type="EMBL" id="HBUF01032884">
    <property type="protein sequence ID" value="CAG6615439.1"/>
    <property type="molecule type" value="Transcribed_RNA"/>
</dbReference>
<feature type="domain" description="C2H2-type" evidence="6">
    <location>
        <begin position="51"/>
        <end position="79"/>
    </location>
</feature>
<evidence type="ECO:0000256" key="3">
    <source>
        <dbReference type="ARBA" id="ARBA00022771"/>
    </source>
</evidence>
<organism evidence="7">
    <name type="scientific">Cacopsylla melanoneura</name>
    <dbReference type="NCBI Taxonomy" id="428564"/>
    <lineage>
        <taxon>Eukaryota</taxon>
        <taxon>Metazoa</taxon>
        <taxon>Ecdysozoa</taxon>
        <taxon>Arthropoda</taxon>
        <taxon>Hexapoda</taxon>
        <taxon>Insecta</taxon>
        <taxon>Pterygota</taxon>
        <taxon>Neoptera</taxon>
        <taxon>Paraneoptera</taxon>
        <taxon>Hemiptera</taxon>
        <taxon>Sternorrhyncha</taxon>
        <taxon>Psylloidea</taxon>
        <taxon>Psyllidae</taxon>
        <taxon>Psyllinae</taxon>
        <taxon>Cacopsylla</taxon>
    </lineage>
</organism>
<sequence length="101" mass="12232">MEDIFTHSKTCEGVDRKDISFTFVCIQCSYHSRQRNHFERHFRRHTDEKPFRCEHCEYKSPREDHMTSHKRRKHLLEKTSTFVITKKAVVKNSKGEFIFAI</sequence>
<dbReference type="SMART" id="SM00355">
    <property type="entry name" value="ZnF_C2H2"/>
    <property type="match status" value="2"/>
</dbReference>
<keyword evidence="3 5" id="KW-0863">Zinc-finger</keyword>